<accession>A0A8J2SZ43</accession>
<feature type="chain" id="PRO_5035281101" evidence="1">
    <location>
        <begin position="20"/>
        <end position="77"/>
    </location>
</feature>
<evidence type="ECO:0000313" key="2">
    <source>
        <dbReference type="EMBL" id="CAH0376692.1"/>
    </source>
</evidence>
<gene>
    <name evidence="2" type="ORF">PECAL_5P12980</name>
</gene>
<name>A0A8J2SZ43_9STRA</name>
<feature type="signal peptide" evidence="1">
    <location>
        <begin position="1"/>
        <end position="19"/>
    </location>
</feature>
<organism evidence="2 3">
    <name type="scientific">Pelagomonas calceolata</name>
    <dbReference type="NCBI Taxonomy" id="35677"/>
    <lineage>
        <taxon>Eukaryota</taxon>
        <taxon>Sar</taxon>
        <taxon>Stramenopiles</taxon>
        <taxon>Ochrophyta</taxon>
        <taxon>Pelagophyceae</taxon>
        <taxon>Pelagomonadales</taxon>
        <taxon>Pelagomonadaceae</taxon>
        <taxon>Pelagomonas</taxon>
    </lineage>
</organism>
<keyword evidence="3" id="KW-1185">Reference proteome</keyword>
<dbReference type="EMBL" id="CAKKNE010000005">
    <property type="protein sequence ID" value="CAH0376692.1"/>
    <property type="molecule type" value="Genomic_DNA"/>
</dbReference>
<proteinExistence type="predicted"/>
<protein>
    <submittedName>
        <fullName evidence="2">Uncharacterized protein</fullName>
    </submittedName>
</protein>
<comment type="caution">
    <text evidence="2">The sequence shown here is derived from an EMBL/GenBank/DDBJ whole genome shotgun (WGS) entry which is preliminary data.</text>
</comment>
<feature type="non-terminal residue" evidence="2">
    <location>
        <position position="77"/>
    </location>
</feature>
<evidence type="ECO:0000313" key="3">
    <source>
        <dbReference type="Proteomes" id="UP000789595"/>
    </source>
</evidence>
<keyword evidence="1" id="KW-0732">Signal</keyword>
<dbReference type="Proteomes" id="UP000789595">
    <property type="component" value="Unassembled WGS sequence"/>
</dbReference>
<dbReference type="AlphaFoldDB" id="A0A8J2SZ43"/>
<evidence type="ECO:0000256" key="1">
    <source>
        <dbReference type="SAM" id="SignalP"/>
    </source>
</evidence>
<reference evidence="2" key="1">
    <citation type="submission" date="2021-11" db="EMBL/GenBank/DDBJ databases">
        <authorList>
            <consortium name="Genoscope - CEA"/>
            <person name="William W."/>
        </authorList>
    </citation>
    <scope>NUCLEOTIDE SEQUENCE</scope>
</reference>
<sequence>PFAHLLELLLRSQLVRVPALLLPAVFGARRQARVALAADHLVAVVRLGQRGQRRVVDHLCGLPLGGAFAVRFVSSLA</sequence>
<feature type="non-terminal residue" evidence="2">
    <location>
        <position position="1"/>
    </location>
</feature>